<protein>
    <submittedName>
        <fullName evidence="2">Membrane protein implicated in regulation of membrane protease activity</fullName>
    </submittedName>
</protein>
<evidence type="ECO:0000313" key="2">
    <source>
        <dbReference type="EMBL" id="MBB4136832.1"/>
    </source>
</evidence>
<feature type="transmembrane region" description="Helical" evidence="1">
    <location>
        <begin position="46"/>
        <end position="65"/>
    </location>
</feature>
<organism evidence="2 3">
    <name type="scientific">Gordonia humi</name>
    <dbReference type="NCBI Taxonomy" id="686429"/>
    <lineage>
        <taxon>Bacteria</taxon>
        <taxon>Bacillati</taxon>
        <taxon>Actinomycetota</taxon>
        <taxon>Actinomycetes</taxon>
        <taxon>Mycobacteriales</taxon>
        <taxon>Gordoniaceae</taxon>
        <taxon>Gordonia</taxon>
    </lineage>
</organism>
<reference evidence="2 3" key="1">
    <citation type="submission" date="2020-08" db="EMBL/GenBank/DDBJ databases">
        <title>Sequencing the genomes of 1000 actinobacteria strains.</title>
        <authorList>
            <person name="Klenk H.-P."/>
        </authorList>
    </citation>
    <scope>NUCLEOTIDE SEQUENCE [LARGE SCALE GENOMIC DNA]</scope>
    <source>
        <strain evidence="2 3">DSM 45298</strain>
    </source>
</reference>
<keyword evidence="2" id="KW-0645">Protease</keyword>
<keyword evidence="2" id="KW-0378">Hydrolase</keyword>
<dbReference type="GO" id="GO:0006508">
    <property type="term" value="P:proteolysis"/>
    <property type="evidence" value="ECO:0007669"/>
    <property type="project" value="UniProtKB-KW"/>
</dbReference>
<feature type="transmembrane region" description="Helical" evidence="1">
    <location>
        <begin position="20"/>
        <end position="40"/>
    </location>
</feature>
<dbReference type="RefSeq" id="WP_183371760.1">
    <property type="nucleotide sequence ID" value="NZ_BAABHL010000126.1"/>
</dbReference>
<dbReference type="GO" id="GO:0008233">
    <property type="term" value="F:peptidase activity"/>
    <property type="evidence" value="ECO:0007669"/>
    <property type="project" value="UniProtKB-KW"/>
</dbReference>
<keyword evidence="1" id="KW-0472">Membrane</keyword>
<dbReference type="Proteomes" id="UP000551501">
    <property type="component" value="Unassembled WGS sequence"/>
</dbReference>
<accession>A0A840EYW9</accession>
<name>A0A840EYW9_9ACTN</name>
<comment type="caution">
    <text evidence="2">The sequence shown here is derived from an EMBL/GenBank/DDBJ whole genome shotgun (WGS) entry which is preliminary data.</text>
</comment>
<keyword evidence="3" id="KW-1185">Reference proteome</keyword>
<keyword evidence="1" id="KW-1133">Transmembrane helix</keyword>
<evidence type="ECO:0000256" key="1">
    <source>
        <dbReference type="SAM" id="Phobius"/>
    </source>
</evidence>
<keyword evidence="1" id="KW-0812">Transmembrane</keyword>
<proteinExistence type="predicted"/>
<sequence length="97" mass="9916">MGEKKRSASADFSFGRLVAYALGAATGVIVVAAIVILFVAQVSATAALIVALVAVVAIVGVIALVSRRMMAGVQAEIDERRAAAAAREEETGTERNG</sequence>
<dbReference type="EMBL" id="JACIFP010000001">
    <property type="protein sequence ID" value="MBB4136832.1"/>
    <property type="molecule type" value="Genomic_DNA"/>
</dbReference>
<evidence type="ECO:0000313" key="3">
    <source>
        <dbReference type="Proteomes" id="UP000551501"/>
    </source>
</evidence>
<gene>
    <name evidence="2" type="ORF">BKA16_003384</name>
</gene>
<dbReference type="AlphaFoldDB" id="A0A840EYW9"/>